<dbReference type="EMBL" id="KV454290">
    <property type="protein sequence ID" value="ODQ75670.1"/>
    <property type="molecule type" value="Genomic_DNA"/>
</dbReference>
<dbReference type="GO" id="GO:0004518">
    <property type="term" value="F:nuclease activity"/>
    <property type="evidence" value="ECO:0007669"/>
    <property type="project" value="UniProtKB-KW"/>
</dbReference>
<evidence type="ECO:0000256" key="2">
    <source>
        <dbReference type="ARBA" id="ARBA00006562"/>
    </source>
</evidence>
<proteinExistence type="inferred from homology"/>
<evidence type="ECO:0000256" key="4">
    <source>
        <dbReference type="ARBA" id="ARBA00044676"/>
    </source>
</evidence>
<sequence length="408" mass="46834">MAGRPHFQSTPWTNGTPQVSSHGQRQQAPALSLPISSARIRGPAMRQPREVTSFSYDNNRSLHFDDSSLSYFYLLQDDVTASGGIDLSAGYNVFKKRDDTIDEHLDGLLLSLVDLEKNTRKKTTGDIITWRGIVTKLLCLPYSRNDGFELNAVWFDRQLFIEEDLPYKLATQRLPDQRSELMSYWGYKFEQIATIPRQWNECSRQEVESRGQKPVSNVAQYCSVVKTGLGDVRMVIAGEVDCVWDYKPDPKDNVDNDPKLFDNPLDHYVELKTNRVIQSDRDASTFENKLFKVWAQSFLLGVPKAIIGFRTEQGYLQTFEEFETQKIPGIVKKSKYSNPYTTWDGVDALAFLAACLQWLKTTIPRAEENVVWKIRYLPRSDYLTASKTDQQSFLHPGFVKWRGEPPMK</sequence>
<dbReference type="Proteomes" id="UP000094385">
    <property type="component" value="Unassembled WGS sequence"/>
</dbReference>
<dbReference type="GO" id="GO:0034353">
    <property type="term" value="F:mRNA 5'-diphosphatase activity"/>
    <property type="evidence" value="ECO:0007669"/>
    <property type="project" value="TreeGrafter"/>
</dbReference>
<evidence type="ECO:0000256" key="6">
    <source>
        <dbReference type="ARBA" id="ARBA00048124"/>
    </source>
</evidence>
<comment type="function">
    <text evidence="7">Decapping enzyme for NAD-capped RNAs: specifically hydrolyzes the nicotinamide adenine dinucleotide (NAD) cap from a subset of RNAs by removing the entire NAD moiety from the 5'-end of an NAD-capped RNA.</text>
</comment>
<evidence type="ECO:0000256" key="3">
    <source>
        <dbReference type="ARBA" id="ARBA00022722"/>
    </source>
</evidence>
<dbReference type="PANTHER" id="PTHR12395:SF9">
    <property type="entry name" value="DECAPPING AND EXORIBONUCLEASE PROTEIN"/>
    <property type="match status" value="1"/>
</dbReference>
<dbReference type="GO" id="GO:0005634">
    <property type="term" value="C:nucleus"/>
    <property type="evidence" value="ECO:0007669"/>
    <property type="project" value="UniProtKB-SubCell"/>
</dbReference>
<dbReference type="InterPro" id="IPR013961">
    <property type="entry name" value="RAI1"/>
</dbReference>
<comment type="subcellular location">
    <subcellularLocation>
        <location evidence="7">Nucleus</location>
    </subcellularLocation>
</comment>
<dbReference type="GO" id="GO:0003723">
    <property type="term" value="F:RNA binding"/>
    <property type="evidence" value="ECO:0007669"/>
    <property type="project" value="UniProtKB-KW"/>
</dbReference>
<keyword evidence="7" id="KW-0547">Nucleotide-binding</keyword>
<organism evidence="10 11">
    <name type="scientific">Lipomyces starkeyi NRRL Y-11557</name>
    <dbReference type="NCBI Taxonomy" id="675824"/>
    <lineage>
        <taxon>Eukaryota</taxon>
        <taxon>Fungi</taxon>
        <taxon>Dikarya</taxon>
        <taxon>Ascomycota</taxon>
        <taxon>Saccharomycotina</taxon>
        <taxon>Lipomycetes</taxon>
        <taxon>Lipomycetales</taxon>
        <taxon>Lipomycetaceae</taxon>
        <taxon>Lipomyces</taxon>
    </lineage>
</organism>
<evidence type="ECO:0000313" key="10">
    <source>
        <dbReference type="EMBL" id="ODQ75670.1"/>
    </source>
</evidence>
<dbReference type="PANTHER" id="PTHR12395">
    <property type="entry name" value="DOM-3 RELATED"/>
    <property type="match status" value="1"/>
</dbReference>
<evidence type="ECO:0000256" key="5">
    <source>
        <dbReference type="ARBA" id="ARBA00044692"/>
    </source>
</evidence>
<dbReference type="STRING" id="675824.A0A1E3QDG9"/>
<feature type="domain" description="RAI1-like" evidence="9">
    <location>
        <begin position="46"/>
        <end position="398"/>
    </location>
</feature>
<keyword evidence="11" id="KW-1185">Reference proteome</keyword>
<protein>
    <recommendedName>
        <fullName evidence="7">Decapping nuclease</fullName>
        <ecNumber evidence="7">3.6.1.-</ecNumber>
    </recommendedName>
</protein>
<comment type="similarity">
    <text evidence="2 7">Belongs to the DXO/Dom3Z family.</text>
</comment>
<accession>A0A1E3QDG9</accession>
<feature type="region of interest" description="Disordered" evidence="8">
    <location>
        <begin position="1"/>
        <end position="47"/>
    </location>
</feature>
<comment type="cofactor">
    <cofactor evidence="1 7">
        <name>a divalent metal cation</name>
        <dbReference type="ChEBI" id="CHEBI:60240"/>
    </cofactor>
</comment>
<dbReference type="OrthoDB" id="5853397at2759"/>
<dbReference type="Pfam" id="PF08652">
    <property type="entry name" value="RAI1"/>
    <property type="match status" value="1"/>
</dbReference>
<dbReference type="EC" id="3.6.1.-" evidence="7"/>
<evidence type="ECO:0000256" key="1">
    <source>
        <dbReference type="ARBA" id="ARBA00001968"/>
    </source>
</evidence>
<keyword evidence="7" id="KW-0378">Hydrolase</keyword>
<evidence type="ECO:0000313" key="11">
    <source>
        <dbReference type="Proteomes" id="UP000094385"/>
    </source>
</evidence>
<keyword evidence="3 7" id="KW-0540">Nuclease</keyword>
<dbReference type="InterPro" id="IPR039039">
    <property type="entry name" value="RAI1-like_fam"/>
</dbReference>
<evidence type="ECO:0000259" key="9">
    <source>
        <dbReference type="Pfam" id="PF08652"/>
    </source>
</evidence>
<gene>
    <name evidence="10" type="ORF">LIPSTDRAFT_1107</name>
</gene>
<name>A0A1E3QDG9_LIPST</name>
<keyword evidence="7" id="KW-0694">RNA-binding</keyword>
<comment type="catalytic activity">
    <reaction evidence="6">
        <text>a 5'-end NAD(+)-phospho-ribonucleoside in mRNA + H2O = a 5'-end phospho-ribonucleoside in mRNA + NAD(+) + H(+)</text>
        <dbReference type="Rhea" id="RHEA:60880"/>
        <dbReference type="Rhea" id="RHEA-COMP:15692"/>
        <dbReference type="Rhea" id="RHEA-COMP:15698"/>
        <dbReference type="ChEBI" id="CHEBI:15377"/>
        <dbReference type="ChEBI" id="CHEBI:15378"/>
        <dbReference type="ChEBI" id="CHEBI:57540"/>
        <dbReference type="ChEBI" id="CHEBI:138282"/>
        <dbReference type="ChEBI" id="CHEBI:144029"/>
    </reaction>
    <physiologicalReaction direction="left-to-right" evidence="6">
        <dbReference type="Rhea" id="RHEA:60881"/>
    </physiologicalReaction>
</comment>
<dbReference type="GO" id="GO:0046872">
    <property type="term" value="F:metal ion binding"/>
    <property type="evidence" value="ECO:0007669"/>
    <property type="project" value="UniProtKB-KW"/>
</dbReference>
<keyword evidence="7" id="KW-0479">Metal-binding</keyword>
<evidence type="ECO:0000256" key="8">
    <source>
        <dbReference type="SAM" id="MobiDB-lite"/>
    </source>
</evidence>
<reference evidence="10 11" key="1">
    <citation type="journal article" date="2016" name="Proc. Natl. Acad. Sci. U.S.A.">
        <title>Comparative genomics of biotechnologically important yeasts.</title>
        <authorList>
            <person name="Riley R."/>
            <person name="Haridas S."/>
            <person name="Wolfe K.H."/>
            <person name="Lopes M.R."/>
            <person name="Hittinger C.T."/>
            <person name="Goeker M."/>
            <person name="Salamov A.A."/>
            <person name="Wisecaver J.H."/>
            <person name="Long T.M."/>
            <person name="Calvey C.H."/>
            <person name="Aerts A.L."/>
            <person name="Barry K.W."/>
            <person name="Choi C."/>
            <person name="Clum A."/>
            <person name="Coughlan A.Y."/>
            <person name="Deshpande S."/>
            <person name="Douglass A.P."/>
            <person name="Hanson S.J."/>
            <person name="Klenk H.-P."/>
            <person name="LaButti K.M."/>
            <person name="Lapidus A."/>
            <person name="Lindquist E.A."/>
            <person name="Lipzen A.M."/>
            <person name="Meier-Kolthoff J.P."/>
            <person name="Ohm R.A."/>
            <person name="Otillar R.P."/>
            <person name="Pangilinan J.L."/>
            <person name="Peng Y."/>
            <person name="Rokas A."/>
            <person name="Rosa C.A."/>
            <person name="Scheuner C."/>
            <person name="Sibirny A.A."/>
            <person name="Slot J.C."/>
            <person name="Stielow J.B."/>
            <person name="Sun H."/>
            <person name="Kurtzman C.P."/>
            <person name="Blackwell M."/>
            <person name="Grigoriev I.V."/>
            <person name="Jeffries T.W."/>
        </authorList>
    </citation>
    <scope>NUCLEOTIDE SEQUENCE [LARGE SCALE GENOMIC DNA]</scope>
    <source>
        <strain evidence="10 11">NRRL Y-11557</strain>
    </source>
</reference>
<feature type="compositionally biased region" description="Polar residues" evidence="8">
    <location>
        <begin position="7"/>
        <end position="29"/>
    </location>
</feature>
<evidence type="ECO:0000256" key="7">
    <source>
        <dbReference type="RuleBase" id="RU367113"/>
    </source>
</evidence>
<dbReference type="GO" id="GO:0110155">
    <property type="term" value="P:NAD-cap decapping"/>
    <property type="evidence" value="ECO:0007669"/>
    <property type="project" value="TreeGrafter"/>
</dbReference>
<comment type="catalytic activity">
    <reaction evidence="5">
        <text>a 5'-end triphospho-ribonucleoside in mRNA + H2O = a 5'-end phospho-ribonucleoside in mRNA + diphosphate + H(+)</text>
        <dbReference type="Rhea" id="RHEA:78683"/>
        <dbReference type="Rhea" id="RHEA-COMP:15692"/>
        <dbReference type="Rhea" id="RHEA-COMP:17164"/>
        <dbReference type="ChEBI" id="CHEBI:15377"/>
        <dbReference type="ChEBI" id="CHEBI:15378"/>
        <dbReference type="ChEBI" id="CHEBI:33019"/>
        <dbReference type="ChEBI" id="CHEBI:138282"/>
        <dbReference type="ChEBI" id="CHEBI:167618"/>
    </reaction>
    <physiologicalReaction direction="left-to-right" evidence="5">
        <dbReference type="Rhea" id="RHEA:78684"/>
    </physiologicalReaction>
</comment>
<comment type="catalytic activity">
    <reaction evidence="4">
        <text>a 5'-end (N(7)-methyl 5'-triphosphoguanosine)-ribonucleoside-ribonucleotide in mRNA + H2O = a (N(7)-methyl 5'-triphosphoguanosine)-nucleoside + a 5'-end phospho-ribonucleoside in mRNA + H(+)</text>
        <dbReference type="Rhea" id="RHEA:66928"/>
        <dbReference type="Rhea" id="RHEA-COMP:15692"/>
        <dbReference type="Rhea" id="RHEA-COMP:17313"/>
        <dbReference type="ChEBI" id="CHEBI:15377"/>
        <dbReference type="ChEBI" id="CHEBI:15378"/>
        <dbReference type="ChEBI" id="CHEBI:138282"/>
        <dbReference type="ChEBI" id="CHEBI:172876"/>
        <dbReference type="ChEBI" id="CHEBI:172877"/>
    </reaction>
    <physiologicalReaction direction="left-to-right" evidence="4">
        <dbReference type="Rhea" id="RHEA:66929"/>
    </physiologicalReaction>
</comment>
<dbReference type="GO" id="GO:0000956">
    <property type="term" value="P:nuclear-transcribed mRNA catabolic process"/>
    <property type="evidence" value="ECO:0007669"/>
    <property type="project" value="TreeGrafter"/>
</dbReference>
<keyword evidence="7" id="KW-0539">Nucleus</keyword>
<dbReference type="AlphaFoldDB" id="A0A1E3QDG9"/>
<dbReference type="GO" id="GO:0000166">
    <property type="term" value="F:nucleotide binding"/>
    <property type="evidence" value="ECO:0007669"/>
    <property type="project" value="UniProtKB-KW"/>
</dbReference>
<dbReference type="GO" id="GO:0005829">
    <property type="term" value="C:cytosol"/>
    <property type="evidence" value="ECO:0007669"/>
    <property type="project" value="TreeGrafter"/>
</dbReference>